<dbReference type="FunFam" id="1.20.58.1360:FF:000003">
    <property type="entry name" value="Lysine-specific demethylase 7A"/>
    <property type="match status" value="1"/>
</dbReference>
<accession>A0A672GNF3</accession>
<name>A0A672GNF3_SALFA</name>
<keyword evidence="7" id="KW-0156">Chromatin regulator</keyword>
<keyword evidence="5 16" id="KW-0863">Zinc-finger</keyword>
<evidence type="ECO:0000256" key="4">
    <source>
        <dbReference type="ARBA" id="ARBA00022723"/>
    </source>
</evidence>
<dbReference type="GO" id="GO:0005634">
    <property type="term" value="C:nucleus"/>
    <property type="evidence" value="ECO:0007669"/>
    <property type="project" value="UniProtKB-SubCell"/>
</dbReference>
<dbReference type="PROSITE" id="PS01359">
    <property type="entry name" value="ZF_PHD_1"/>
    <property type="match status" value="1"/>
</dbReference>
<dbReference type="SMART" id="SM00558">
    <property type="entry name" value="JmjC"/>
    <property type="match status" value="1"/>
</dbReference>
<dbReference type="Pfam" id="PF00628">
    <property type="entry name" value="PHD"/>
    <property type="match status" value="1"/>
</dbReference>
<organism evidence="20 21">
    <name type="scientific">Salarias fasciatus</name>
    <name type="common">Jewelled blenny</name>
    <name type="synonym">Blennius fasciatus</name>
    <dbReference type="NCBI Taxonomy" id="181472"/>
    <lineage>
        <taxon>Eukaryota</taxon>
        <taxon>Metazoa</taxon>
        <taxon>Chordata</taxon>
        <taxon>Craniata</taxon>
        <taxon>Vertebrata</taxon>
        <taxon>Euteleostomi</taxon>
        <taxon>Actinopterygii</taxon>
        <taxon>Neopterygii</taxon>
        <taxon>Teleostei</taxon>
        <taxon>Neoteleostei</taxon>
        <taxon>Acanthomorphata</taxon>
        <taxon>Ovalentaria</taxon>
        <taxon>Blenniimorphae</taxon>
        <taxon>Blenniiformes</taxon>
        <taxon>Blennioidei</taxon>
        <taxon>Blenniidae</taxon>
        <taxon>Salariinae</taxon>
        <taxon>Salarias</taxon>
    </lineage>
</organism>
<evidence type="ECO:0000256" key="12">
    <source>
        <dbReference type="ARBA" id="ARBA00023015"/>
    </source>
</evidence>
<feature type="region of interest" description="Disordered" evidence="17">
    <location>
        <begin position="717"/>
        <end position="822"/>
    </location>
</feature>
<keyword evidence="21" id="KW-1185">Reference proteome</keyword>
<dbReference type="Pfam" id="PF17811">
    <property type="entry name" value="JHD"/>
    <property type="match status" value="1"/>
</dbReference>
<feature type="compositionally biased region" description="Basic and acidic residues" evidence="17">
    <location>
        <begin position="611"/>
        <end position="620"/>
    </location>
</feature>
<dbReference type="PROSITE" id="PS51184">
    <property type="entry name" value="JMJC"/>
    <property type="match status" value="1"/>
</dbReference>
<evidence type="ECO:0000256" key="1">
    <source>
        <dbReference type="ARBA" id="ARBA00001954"/>
    </source>
</evidence>
<dbReference type="OrthoDB" id="5876800at2759"/>
<keyword evidence="14" id="KW-0539">Nucleus</keyword>
<feature type="compositionally biased region" description="Basic and acidic residues" evidence="17">
    <location>
        <begin position="582"/>
        <end position="604"/>
    </location>
</feature>
<keyword evidence="12" id="KW-0805">Transcription regulation</keyword>
<dbReference type="Ensembl" id="ENSSFAT00005013503.1">
    <property type="protein sequence ID" value="ENSSFAP00005012939.1"/>
    <property type="gene ID" value="ENSSFAG00005007104.1"/>
</dbReference>
<proteinExistence type="inferred from homology"/>
<dbReference type="GO" id="GO:0071558">
    <property type="term" value="F:histone H3K27me2/H3K27me3 demethylase activity"/>
    <property type="evidence" value="ECO:0007669"/>
    <property type="project" value="UniProtKB-ARBA"/>
</dbReference>
<keyword evidence="10" id="KW-0560">Oxidoreductase</keyword>
<evidence type="ECO:0000256" key="8">
    <source>
        <dbReference type="ARBA" id="ARBA00022902"/>
    </source>
</evidence>
<feature type="domain" description="JmjC" evidence="19">
    <location>
        <begin position="198"/>
        <end position="354"/>
    </location>
</feature>
<dbReference type="OMA" id="PWEEDIT"/>
<comment type="cofactor">
    <cofactor evidence="1">
        <name>Fe(2+)</name>
        <dbReference type="ChEBI" id="CHEBI:29033"/>
    </cofactor>
</comment>
<dbReference type="InParanoid" id="A0A672GNF3"/>
<dbReference type="GO" id="GO:0008270">
    <property type="term" value="F:zinc ion binding"/>
    <property type="evidence" value="ECO:0007669"/>
    <property type="project" value="UniProtKB-KW"/>
</dbReference>
<protein>
    <recommendedName>
        <fullName evidence="15">Lysine-specific demethylase 7A</fullName>
    </recommendedName>
</protein>
<keyword evidence="13" id="KW-0804">Transcription</keyword>
<evidence type="ECO:0000313" key="20">
    <source>
        <dbReference type="Ensembl" id="ENSSFAP00005012939.1"/>
    </source>
</evidence>
<gene>
    <name evidence="20" type="primary">kdm7aa</name>
</gene>
<dbReference type="InterPro" id="IPR003347">
    <property type="entry name" value="JmjC_dom"/>
</dbReference>
<evidence type="ECO:0000259" key="18">
    <source>
        <dbReference type="PROSITE" id="PS50016"/>
    </source>
</evidence>
<dbReference type="SUPFAM" id="SSF57903">
    <property type="entry name" value="FYVE/PHD zinc finger"/>
    <property type="match status" value="1"/>
</dbReference>
<evidence type="ECO:0000256" key="14">
    <source>
        <dbReference type="ARBA" id="ARBA00023242"/>
    </source>
</evidence>
<evidence type="ECO:0000256" key="10">
    <source>
        <dbReference type="ARBA" id="ARBA00023002"/>
    </source>
</evidence>
<keyword evidence="6" id="KW-0862">Zinc</keyword>
<evidence type="ECO:0000256" key="17">
    <source>
        <dbReference type="SAM" id="MobiDB-lite"/>
    </source>
</evidence>
<dbReference type="Pfam" id="PF02373">
    <property type="entry name" value="JmjC"/>
    <property type="match status" value="1"/>
</dbReference>
<feature type="domain" description="PHD-type" evidence="18">
    <location>
        <begin position="5"/>
        <end position="56"/>
    </location>
</feature>
<dbReference type="InterPro" id="IPR019786">
    <property type="entry name" value="Zinc_finger_PHD-type_CS"/>
</dbReference>
<sequence>MAAAPLYCVCRQPYDVSRFMIECDICKDWFHGSCVQVEEHQAVDIDVYHCPNCDVLHGPSLMKKRNNWHRHDYTEPDDGSKPVQAGTSVFVKKLQSRTFPSGEEILIRMKGEQVTTRYLERHGFNYPIMVTEMEGLGLKLPPQTFSVRNVEEYVGGDKVIDVIDVARQADSKMKLSEFIKYFTNPHRPKVLNLISLEFSDTKMSKLVEVPDVAQKMSWVENYWPDDSFFPKPFVQKYCLMGVKDSYTDFHIDFGGTSVWYHVLWGEKIFYLIKPTPTNLALYEAWSSSPNQSEVFFGDKVDMCYKCVVPQGATLLIPTGWIHGVLTSQDCMAFGGNFLHNLNIGMQLRCYEMERRLKTPDLFKFPYFEAICWYVAKNLLEMLKELREDSCPPPTYLVDGVKALIGALKTWLKREVTEPTSEVPDNVRPNHLIKELTKEIRYLEEEPAGGNKPVKTQGCGVPSGSGGGGCPATRSTLERLCQARRARRAARRLREQQRQAPKVPSNLDILEQHTREVLRRLEVGLLEEDPAFCAKVHGKLNKASTASAAAAAESLEDNHLRLMLVNGRIIRDVRRASSSPVKTESEEPPKSCVDVKSERTEEDSILRGLQRVKTELREDVSGHSGVSDVESDSDCPRRRKVLSSSSDEDSESSQEEEEEEEEQDGEGRGSGHTIELDQSGQTLRHQHQPLKRERPTSPSTEEAIQGMLSMAGLLCAAKPEKAASPCGEPWWSSPDPTAQHPHQRRLQGDKSPMDSQGNSSEAWDNQGLPSPDTDYQYCDPAMSPPLHPSKRHAPNPPPISNQATKGKRPKKGMATAKQRLGKILKLSRHSRVFV</sequence>
<evidence type="ECO:0000256" key="2">
    <source>
        <dbReference type="ARBA" id="ARBA00004123"/>
    </source>
</evidence>
<comment type="subcellular location">
    <subcellularLocation>
        <location evidence="2">Nucleus</location>
    </subcellularLocation>
</comment>
<keyword evidence="11" id="KW-0408">Iron</keyword>
<dbReference type="FunFam" id="3.30.40.10:FF:000193">
    <property type="entry name" value="lysine-specific demethylase PHF2 isoform X1"/>
    <property type="match status" value="1"/>
</dbReference>
<evidence type="ECO:0000256" key="11">
    <source>
        <dbReference type="ARBA" id="ARBA00023004"/>
    </source>
</evidence>
<dbReference type="InterPro" id="IPR041070">
    <property type="entry name" value="JHD"/>
</dbReference>
<dbReference type="PANTHER" id="PTHR23123">
    <property type="entry name" value="PHD/F-BOX CONTAINING PROTEIN"/>
    <property type="match status" value="1"/>
</dbReference>
<evidence type="ECO:0000256" key="6">
    <source>
        <dbReference type="ARBA" id="ARBA00022833"/>
    </source>
</evidence>
<dbReference type="FunCoup" id="A0A672GNF3">
    <property type="interactions" value="243"/>
</dbReference>
<dbReference type="AlphaFoldDB" id="A0A672GNF3"/>
<dbReference type="SUPFAM" id="SSF51197">
    <property type="entry name" value="Clavaminate synthase-like"/>
    <property type="match status" value="1"/>
</dbReference>
<keyword evidence="4" id="KW-0479">Metal-binding</keyword>
<keyword evidence="8" id="KW-0524">Neurogenesis</keyword>
<dbReference type="CDD" id="cd15640">
    <property type="entry name" value="PHD_KDM7"/>
    <property type="match status" value="1"/>
</dbReference>
<dbReference type="Gene3D" id="2.60.120.650">
    <property type="entry name" value="Cupin"/>
    <property type="match status" value="1"/>
</dbReference>
<reference evidence="20" key="3">
    <citation type="submission" date="2025-09" db="UniProtKB">
        <authorList>
            <consortium name="Ensembl"/>
        </authorList>
    </citation>
    <scope>IDENTIFICATION</scope>
</reference>
<dbReference type="PROSITE" id="PS50016">
    <property type="entry name" value="ZF_PHD_2"/>
    <property type="match status" value="1"/>
</dbReference>
<dbReference type="Gene3D" id="1.20.58.1360">
    <property type="match status" value="1"/>
</dbReference>
<evidence type="ECO:0000256" key="7">
    <source>
        <dbReference type="ARBA" id="ARBA00022853"/>
    </source>
</evidence>
<evidence type="ECO:0000256" key="9">
    <source>
        <dbReference type="ARBA" id="ARBA00022964"/>
    </source>
</evidence>
<evidence type="ECO:0000313" key="21">
    <source>
        <dbReference type="Proteomes" id="UP000472267"/>
    </source>
</evidence>
<evidence type="ECO:0000256" key="15">
    <source>
        <dbReference type="ARBA" id="ARBA00069186"/>
    </source>
</evidence>
<dbReference type="InterPro" id="IPR011011">
    <property type="entry name" value="Znf_FYVE_PHD"/>
</dbReference>
<dbReference type="GO" id="GO:0032454">
    <property type="term" value="F:histone H3K9 demethylase activity"/>
    <property type="evidence" value="ECO:0007669"/>
    <property type="project" value="UniProtKB-ARBA"/>
</dbReference>
<keyword evidence="9" id="KW-0223">Dioxygenase</keyword>
<evidence type="ECO:0000256" key="13">
    <source>
        <dbReference type="ARBA" id="ARBA00023163"/>
    </source>
</evidence>
<feature type="compositionally biased region" description="Acidic residues" evidence="17">
    <location>
        <begin position="645"/>
        <end position="663"/>
    </location>
</feature>
<dbReference type="SMART" id="SM00249">
    <property type="entry name" value="PHD"/>
    <property type="match status" value="1"/>
</dbReference>
<feature type="region of interest" description="Disordered" evidence="17">
    <location>
        <begin position="575"/>
        <end position="705"/>
    </location>
</feature>
<evidence type="ECO:0000256" key="3">
    <source>
        <dbReference type="ARBA" id="ARBA00006942"/>
    </source>
</evidence>
<dbReference type="InterPro" id="IPR050690">
    <property type="entry name" value="JHDM1_Histone_Demethylase"/>
</dbReference>
<reference evidence="20" key="1">
    <citation type="submission" date="2019-06" db="EMBL/GenBank/DDBJ databases">
        <authorList>
            <consortium name="Wellcome Sanger Institute Data Sharing"/>
        </authorList>
    </citation>
    <scope>NUCLEOTIDE SEQUENCE [LARGE SCALE GENOMIC DNA]</scope>
</reference>
<dbReference type="InterPro" id="IPR019787">
    <property type="entry name" value="Znf_PHD-finger"/>
</dbReference>
<dbReference type="InterPro" id="IPR001965">
    <property type="entry name" value="Znf_PHD"/>
</dbReference>
<feature type="compositionally biased region" description="Polar residues" evidence="17">
    <location>
        <begin position="752"/>
        <end position="762"/>
    </location>
</feature>
<evidence type="ECO:0000256" key="5">
    <source>
        <dbReference type="ARBA" id="ARBA00022771"/>
    </source>
</evidence>
<reference evidence="20" key="2">
    <citation type="submission" date="2025-08" db="UniProtKB">
        <authorList>
            <consortium name="Ensembl"/>
        </authorList>
    </citation>
    <scope>IDENTIFICATION</scope>
</reference>
<comment type="similarity">
    <text evidence="3">Belongs to the JHDM1 histone demethylase family. JHDM1D subfamily.</text>
</comment>
<dbReference type="GO" id="GO:0007420">
    <property type="term" value="P:brain development"/>
    <property type="evidence" value="ECO:0007669"/>
    <property type="project" value="UniProtKB-ARBA"/>
</dbReference>
<dbReference type="Proteomes" id="UP000472267">
    <property type="component" value="Chromosome 17"/>
</dbReference>
<evidence type="ECO:0000256" key="16">
    <source>
        <dbReference type="PROSITE-ProRule" id="PRU00146"/>
    </source>
</evidence>
<evidence type="ECO:0000259" key="19">
    <source>
        <dbReference type="PROSITE" id="PS51184"/>
    </source>
</evidence>